<keyword evidence="12 21" id="KW-1133">Transmembrane helix</keyword>
<comment type="similarity">
    <text evidence="2 20">Belongs to the integrin beta chain family.</text>
</comment>
<evidence type="ECO:0000256" key="20">
    <source>
        <dbReference type="RuleBase" id="RU000633"/>
    </source>
</evidence>
<dbReference type="InterPro" id="IPR036349">
    <property type="entry name" value="Integrin_bsu_tail_dom_sf"/>
</dbReference>
<dbReference type="GO" id="GO:0016477">
    <property type="term" value="P:cell migration"/>
    <property type="evidence" value="ECO:0007669"/>
    <property type="project" value="TreeGrafter"/>
</dbReference>
<evidence type="ECO:0000313" key="26">
    <source>
        <dbReference type="EMBL" id="KAG0128579.1"/>
    </source>
</evidence>
<dbReference type="SMART" id="SM00423">
    <property type="entry name" value="PSI"/>
    <property type="match status" value="1"/>
</dbReference>
<evidence type="ECO:0000256" key="14">
    <source>
        <dbReference type="ARBA" id="ARBA00023136"/>
    </source>
</evidence>
<gene>
    <name evidence="27" type="ORF">IHE44_0014587</name>
    <name evidence="26" type="ORF">IHE44_001523</name>
</gene>
<keyword evidence="15" id="KW-1015">Disulfide bond</keyword>
<dbReference type="GO" id="GO:0005925">
    <property type="term" value="C:focal adhesion"/>
    <property type="evidence" value="ECO:0007669"/>
    <property type="project" value="TreeGrafter"/>
</dbReference>
<dbReference type="GO" id="GO:0007179">
    <property type="term" value="P:transforming growth factor beta receptor signaling pathway"/>
    <property type="evidence" value="ECO:0007669"/>
    <property type="project" value="TreeGrafter"/>
</dbReference>
<dbReference type="InterPro" id="IPR016201">
    <property type="entry name" value="PSI"/>
</dbReference>
<keyword evidence="7" id="KW-0732">Signal</keyword>
<comment type="subunit">
    <text evidence="19">Heterodimer of an alpha and a beta subunit. Beta-5 (ITGB5) associates with alpha-V (ITGAV). Interacts with MYO10. Interacts with DAB2. Integrin ITGAV:ITGB5 interacts with FBLN5 (via N-terminus). ITGAV:ITGB5 interacts with CCN3. Interacts with tensin TNS3; TNS3 also interacts with PEAK1, thus acting as an adapter molecule to bridge the association of PEAK1 with ITGB5.</text>
</comment>
<keyword evidence="6" id="KW-0479">Metal-binding</keyword>
<dbReference type="Gene3D" id="3.40.50.410">
    <property type="entry name" value="von Willebrand factor, type A domain"/>
    <property type="match status" value="1"/>
</dbReference>
<evidence type="ECO:0000259" key="23">
    <source>
        <dbReference type="SMART" id="SM00423"/>
    </source>
</evidence>
<dbReference type="GO" id="GO:0033627">
    <property type="term" value="P:cell adhesion mediated by integrin"/>
    <property type="evidence" value="ECO:0007669"/>
    <property type="project" value="TreeGrafter"/>
</dbReference>
<dbReference type="FunFam" id="2.10.25.10:FF:000075">
    <property type="entry name" value="Integrin beta"/>
    <property type="match status" value="1"/>
</dbReference>
<dbReference type="Proteomes" id="UP000618051">
    <property type="component" value="Unassembled WGS sequence"/>
</dbReference>
<evidence type="ECO:0000256" key="11">
    <source>
        <dbReference type="ARBA" id="ARBA00022889"/>
    </source>
</evidence>
<evidence type="ECO:0000256" key="13">
    <source>
        <dbReference type="ARBA" id="ARBA00023037"/>
    </source>
</evidence>
<evidence type="ECO:0000256" key="17">
    <source>
        <dbReference type="ARBA" id="ARBA00023180"/>
    </source>
</evidence>
<comment type="subcellular location">
    <subcellularLocation>
        <location evidence="1 20">Cell membrane</location>
        <topology evidence="1 20">Single-pass type I membrane protein</topology>
    </subcellularLocation>
</comment>
<dbReference type="InterPro" id="IPR040622">
    <property type="entry name" value="EGF_integrin_1"/>
</dbReference>
<dbReference type="EMBL" id="JADDUC020000008">
    <property type="protein sequence ID" value="KAI1237322.1"/>
    <property type="molecule type" value="Genomic_DNA"/>
</dbReference>
<dbReference type="Pfam" id="PF08725">
    <property type="entry name" value="Integrin_b_cyt"/>
    <property type="match status" value="1"/>
</dbReference>
<dbReference type="InterPro" id="IPR015812">
    <property type="entry name" value="Integrin_bsu"/>
</dbReference>
<evidence type="ECO:0000256" key="7">
    <source>
        <dbReference type="ARBA" id="ARBA00022729"/>
    </source>
</evidence>
<dbReference type="AlphaFoldDB" id="A0A835P375"/>
<evidence type="ECO:0000256" key="21">
    <source>
        <dbReference type="SAM" id="Phobius"/>
    </source>
</evidence>
<keyword evidence="16" id="KW-0675">Receptor</keyword>
<dbReference type="Gene3D" id="2.10.25.10">
    <property type="entry name" value="Laminin"/>
    <property type="match status" value="3"/>
</dbReference>
<dbReference type="GO" id="GO:0009986">
    <property type="term" value="C:cell surface"/>
    <property type="evidence" value="ECO:0007669"/>
    <property type="project" value="TreeGrafter"/>
</dbReference>
<feature type="domain" description="Integrin beta subunit VWA" evidence="22">
    <location>
        <begin position="100"/>
        <end position="558"/>
    </location>
</feature>
<comment type="function">
    <text evidence="18">Integrin alpha-V/beta-5 (ITGAV:ITGB5) is a receptor for fibronectin. It recognizes the sequence R-G-D in its ligand.</text>
</comment>
<evidence type="ECO:0000256" key="10">
    <source>
        <dbReference type="ARBA" id="ARBA00022842"/>
    </source>
</evidence>
<dbReference type="SUPFAM" id="SSF57196">
    <property type="entry name" value="EGF/Laminin"/>
    <property type="match status" value="2"/>
</dbReference>
<evidence type="ECO:0000259" key="24">
    <source>
        <dbReference type="SMART" id="SM01241"/>
    </source>
</evidence>
<dbReference type="SUPFAM" id="SSF69179">
    <property type="entry name" value="Integrin domains"/>
    <property type="match status" value="2"/>
</dbReference>
<feature type="transmembrane region" description="Helical" evidence="21">
    <location>
        <begin position="817"/>
        <end position="839"/>
    </location>
</feature>
<feature type="domain" description="Integrin beta subunit cytoplasmic" evidence="24">
    <location>
        <begin position="840"/>
        <end position="885"/>
    </location>
</feature>
<keyword evidence="4" id="KW-0245">EGF-like domain</keyword>
<dbReference type="SUPFAM" id="SSF103575">
    <property type="entry name" value="Plexin repeat"/>
    <property type="match status" value="1"/>
</dbReference>
<dbReference type="FunFam" id="2.60.40.1510:FF:000021">
    <property type="entry name" value="Integrin beta"/>
    <property type="match status" value="1"/>
</dbReference>
<evidence type="ECO:0000256" key="3">
    <source>
        <dbReference type="ARBA" id="ARBA00022475"/>
    </source>
</evidence>
<feature type="transmembrane region" description="Helical" evidence="21">
    <location>
        <begin position="1052"/>
        <end position="1074"/>
    </location>
</feature>
<dbReference type="InterPro" id="IPR002369">
    <property type="entry name" value="Integrin_bsu_VWA"/>
</dbReference>
<evidence type="ECO:0000256" key="15">
    <source>
        <dbReference type="ARBA" id="ARBA00023157"/>
    </source>
</evidence>
<reference evidence="27" key="3">
    <citation type="submission" date="2022-01" db="EMBL/GenBank/DDBJ databases">
        <authorList>
            <person name="Rubenstein D.R."/>
        </authorList>
    </citation>
    <scope>NUCLEOTIDE SEQUENCE</scope>
    <source>
        <strain evidence="27">SS15</strain>
        <tissue evidence="27">Liver</tissue>
    </source>
</reference>
<evidence type="ECO:0000256" key="8">
    <source>
        <dbReference type="ARBA" id="ARBA00022737"/>
    </source>
</evidence>
<dbReference type="PRINTS" id="PR01186">
    <property type="entry name" value="INTEGRINB"/>
</dbReference>
<dbReference type="PANTHER" id="PTHR10082">
    <property type="entry name" value="INTEGRIN BETA SUBUNIT"/>
    <property type="match status" value="1"/>
</dbReference>
<dbReference type="GO" id="GO:0034684">
    <property type="term" value="C:integrin alphav-beta5 complex"/>
    <property type="evidence" value="ECO:0007669"/>
    <property type="project" value="UniProtKB-ARBA"/>
</dbReference>
<keyword evidence="13 20" id="KW-0401">Integrin</keyword>
<dbReference type="GO" id="GO:0007160">
    <property type="term" value="P:cell-matrix adhesion"/>
    <property type="evidence" value="ECO:0007669"/>
    <property type="project" value="TreeGrafter"/>
</dbReference>
<dbReference type="Pfam" id="PF00362">
    <property type="entry name" value="Integrin_beta"/>
    <property type="match status" value="1"/>
</dbReference>
<evidence type="ECO:0000256" key="2">
    <source>
        <dbReference type="ARBA" id="ARBA00007449"/>
    </source>
</evidence>
<dbReference type="Pfam" id="PF18372">
    <property type="entry name" value="I-EGF_1"/>
    <property type="match status" value="1"/>
</dbReference>
<dbReference type="Pfam" id="PF23105">
    <property type="entry name" value="EGF_integrin"/>
    <property type="match status" value="1"/>
</dbReference>
<dbReference type="GO" id="GO:0046872">
    <property type="term" value="F:metal ion binding"/>
    <property type="evidence" value="ECO:0007669"/>
    <property type="project" value="UniProtKB-KW"/>
</dbReference>
<evidence type="ECO:0000256" key="12">
    <source>
        <dbReference type="ARBA" id="ARBA00022989"/>
    </source>
</evidence>
<dbReference type="PANTHER" id="PTHR10082:SF26">
    <property type="entry name" value="INTEGRIN BETA-5"/>
    <property type="match status" value="1"/>
</dbReference>
<keyword evidence="11 20" id="KW-0130">Cell adhesion</keyword>
<evidence type="ECO:0000313" key="28">
    <source>
        <dbReference type="Proteomes" id="UP000618051"/>
    </source>
</evidence>
<evidence type="ECO:0000256" key="5">
    <source>
        <dbReference type="ARBA" id="ARBA00022692"/>
    </source>
</evidence>
<dbReference type="Gene3D" id="3.30.1680.10">
    <property type="entry name" value="ligand-binding face of the semaphorins, domain 2"/>
    <property type="match status" value="1"/>
</dbReference>
<dbReference type="PROSITE" id="PS52047">
    <property type="entry name" value="I_EGF_2"/>
    <property type="match status" value="3"/>
</dbReference>
<dbReference type="InterPro" id="IPR033760">
    <property type="entry name" value="Integrin_beta_N"/>
</dbReference>
<dbReference type="InterPro" id="IPR057243">
    <property type="entry name" value="Integrin_I-EGF_CS"/>
</dbReference>
<dbReference type="SUPFAM" id="SSF69687">
    <property type="entry name" value="Integrin beta tail domain"/>
    <property type="match status" value="1"/>
</dbReference>
<organism evidence="26">
    <name type="scientific">Lamprotornis superbus</name>
    <dbReference type="NCBI Taxonomy" id="245042"/>
    <lineage>
        <taxon>Eukaryota</taxon>
        <taxon>Metazoa</taxon>
        <taxon>Chordata</taxon>
        <taxon>Craniata</taxon>
        <taxon>Vertebrata</taxon>
        <taxon>Euteleostomi</taxon>
        <taxon>Archelosauria</taxon>
        <taxon>Archosauria</taxon>
        <taxon>Dinosauria</taxon>
        <taxon>Saurischia</taxon>
        <taxon>Theropoda</taxon>
        <taxon>Coelurosauria</taxon>
        <taxon>Aves</taxon>
        <taxon>Neognathae</taxon>
        <taxon>Neoaves</taxon>
        <taxon>Telluraves</taxon>
        <taxon>Australaves</taxon>
        <taxon>Passeriformes</taxon>
        <taxon>Sturnidae</taxon>
        <taxon>Lamprotornis</taxon>
    </lineage>
</organism>
<keyword evidence="17" id="KW-0325">Glycoprotein</keyword>
<keyword evidence="8" id="KW-0677">Repeat</keyword>
<evidence type="ECO:0000256" key="1">
    <source>
        <dbReference type="ARBA" id="ARBA00004251"/>
    </source>
</evidence>
<evidence type="ECO:0000259" key="25">
    <source>
        <dbReference type="SMART" id="SM01242"/>
    </source>
</evidence>
<accession>A0A835P375</accession>
<dbReference type="Pfam" id="PF17205">
    <property type="entry name" value="PSI_integrin"/>
    <property type="match status" value="1"/>
</dbReference>
<dbReference type="GO" id="GO:0098609">
    <property type="term" value="P:cell-cell adhesion"/>
    <property type="evidence" value="ECO:0007669"/>
    <property type="project" value="TreeGrafter"/>
</dbReference>
<dbReference type="InterPro" id="IPR012896">
    <property type="entry name" value="Integrin_bsu_tail"/>
</dbReference>
<dbReference type="PROSITE" id="PS00243">
    <property type="entry name" value="I_EGF_1"/>
    <property type="match status" value="1"/>
</dbReference>
<dbReference type="GO" id="GO:0043149">
    <property type="term" value="P:stress fiber assembly"/>
    <property type="evidence" value="ECO:0007669"/>
    <property type="project" value="UniProtKB-ARBA"/>
</dbReference>
<dbReference type="OrthoDB" id="410592at2759"/>
<dbReference type="FunFam" id="1.20.5.100:FF:000006">
    <property type="entry name" value="Integrin beta"/>
    <property type="match status" value="1"/>
</dbReference>
<evidence type="ECO:0000256" key="9">
    <source>
        <dbReference type="ARBA" id="ARBA00022837"/>
    </source>
</evidence>
<evidence type="ECO:0000313" key="27">
    <source>
        <dbReference type="EMBL" id="KAI1237322.1"/>
    </source>
</evidence>
<dbReference type="SUPFAM" id="SSF53300">
    <property type="entry name" value="vWA-like"/>
    <property type="match status" value="1"/>
</dbReference>
<dbReference type="InterPro" id="IPR014836">
    <property type="entry name" value="Integrin_bsu_cyt_dom"/>
</dbReference>
<keyword evidence="9" id="KW-0106">Calcium</keyword>
<feature type="domain" description="PSI" evidence="23">
    <location>
        <begin position="92"/>
        <end position="141"/>
    </location>
</feature>
<keyword evidence="5 20" id="KW-0812">Transmembrane</keyword>
<dbReference type="Gene3D" id="2.60.40.1510">
    <property type="entry name" value="ntegrin, alpha v. Chain A, domain 3"/>
    <property type="match status" value="2"/>
</dbReference>
<evidence type="ECO:0000256" key="4">
    <source>
        <dbReference type="ARBA" id="ARBA00022536"/>
    </source>
</evidence>
<keyword evidence="3" id="KW-1003">Cell membrane</keyword>
<evidence type="ECO:0000256" key="19">
    <source>
        <dbReference type="ARBA" id="ARBA00063697"/>
    </source>
</evidence>
<dbReference type="FunFam" id="2.10.25.10:FF:000258">
    <property type="entry name" value="Integrin beta"/>
    <property type="match status" value="1"/>
</dbReference>
<evidence type="ECO:0000256" key="16">
    <source>
        <dbReference type="ARBA" id="ARBA00023170"/>
    </source>
</evidence>
<name>A0A835P375_9PASS</name>
<dbReference type="EMBL" id="JADDUC010000013">
    <property type="protein sequence ID" value="KAG0128579.1"/>
    <property type="molecule type" value="Genomic_DNA"/>
</dbReference>
<reference evidence="26" key="1">
    <citation type="submission" date="2020-10" db="EMBL/GenBank/DDBJ databases">
        <title>Feather gene expression reveals the developmental basis of iridescence in African starlings.</title>
        <authorList>
            <person name="Rubenstein D.R."/>
        </authorList>
    </citation>
    <scope>NUCLEOTIDE SEQUENCE</scope>
    <source>
        <strain evidence="26">SS15</strain>
        <tissue evidence="26">Liver</tissue>
    </source>
</reference>
<protein>
    <recommendedName>
        <fullName evidence="20">Integrin beta</fullName>
    </recommendedName>
</protein>
<dbReference type="GO" id="GO:0005178">
    <property type="term" value="F:integrin binding"/>
    <property type="evidence" value="ECO:0007669"/>
    <property type="project" value="TreeGrafter"/>
</dbReference>
<keyword evidence="10" id="KW-0460">Magnesium</keyword>
<sequence length="1158" mass="126295">MLSGTLGFPPAVQLDSLLPALTAQPLMGAIQAATAFHFLVQYSHGIQQKSIFQSSHGRKFLGQEKTSRDSSAAIGKTAESADYTQQQHGLNLCTSGSATSCEECLLIHPKCAWCSKEDFGSSKSITSRCDFLQNLIANGCAGAIENPSSSSSVLKNVPLSSKGSGQTHLDVTQITPQKVALNLRPGDRTSFQVQVRQVEDYPVDLYYLMDLSLSMNDDLDNIRNLGTKLAEEMRKLTSNFRLGFGSFVDKNISPFSYTAPRYQNNPCIGYKLFPSCVPSFGFRHLLSLTDKVDRFNEEVQKQKVSRNRDAPEGGFDAILQAAVCKEKIGWRKEASHLLVFTTDDVPHIALDGKLGGLVQPHDGQCHLNEANEYSASSQLDYPSLALLGEKLAENNIHLIFAVTKSHYILYKNFTTLIPGTTVEILHKDSKNIIELIVKAYNSIRSKVELTVWDSPEDIGLTFTATCQDGLSYPGLRKCGDLKIGDTVSLPFSLFPGEDIGEHLLGNTTESCFGAERVSFEVAVEARSCPAEDTSHTFTIKPAGFRDTLEVAVTYSCRCGCTGHAAPASGKCSGNGTYSCGLCQCQPGYLGARCECQEGASGDLHHALCREAEGKPLCSGRGECSCNQCLCYESEFGNIYGPFCECDDFSCARYKGVLCSGHGECHCGECKCHAGYIGDNCNCSTEMDSCVSSDGQMCSGRGACVCGKCQCTEPGAFGETCEKCPTCPGVCSTKRYSQAVQEGFLAGRLADNQTCQKHCKDEIITTVDVLDETDDPNVILCAYPVNNCIMKFTYLELPSGKSNLTVLKEPACSSAPSAVTIVLAVIGSVVLIGIILLALWKLLVTIHDRREFDRFQSERSRARYEMASNPLYRKPISMHNVEFTFNKLNKSYNGVSVPGAAMDNCLNGRAASPLEDGILFRGENPLRRDWSMTKACYLHSKEKGLVHSGGTDMRAGSLPVSSPGGSRRAAGSTQQLIQTSDFLPKDCYCGVQWSPAGKAGEPRAFGWKGSWIKTSPSLFCSGAGVWVTLLTAAALNPHRQGCSRRRREKLEQLLLPGCFFLLFFFNFFFSCLFTLNRSCNSQLKEACQGKAKTNGVHCFDLLFSLEKGHGPILPDLFFLYVFASINRSSYLFSKNSSASRTLCPPLLLQAALKKCSRPY</sequence>
<keyword evidence="14 21" id="KW-0472">Membrane</keyword>
<dbReference type="FunFam" id="2.10.25.10:FF:000043">
    <property type="entry name" value="Integrin beta"/>
    <property type="match status" value="1"/>
</dbReference>
<dbReference type="InterPro" id="IPR036465">
    <property type="entry name" value="vWFA_dom_sf"/>
</dbReference>
<dbReference type="InterPro" id="IPR057073">
    <property type="entry name" value="EGF_integrin_2"/>
</dbReference>
<dbReference type="SMART" id="SM00187">
    <property type="entry name" value="INB"/>
    <property type="match status" value="1"/>
</dbReference>
<dbReference type="FunFam" id="3.30.1680.10:FF:000002">
    <property type="entry name" value="Integrin beta"/>
    <property type="match status" value="1"/>
</dbReference>
<dbReference type="Gene3D" id="1.20.5.100">
    <property type="entry name" value="Cytochrome c1, transmembrane anchor, C-terminal"/>
    <property type="match status" value="1"/>
</dbReference>
<feature type="domain" description="Integrin beta subunit tail" evidence="25">
    <location>
        <begin position="730"/>
        <end position="816"/>
    </location>
</feature>
<dbReference type="GO" id="GO:0007229">
    <property type="term" value="P:integrin-mediated signaling pathway"/>
    <property type="evidence" value="ECO:0007669"/>
    <property type="project" value="UniProtKB-KW"/>
</dbReference>
<keyword evidence="28" id="KW-1185">Reference proteome</keyword>
<evidence type="ECO:0000259" key="22">
    <source>
        <dbReference type="SMART" id="SM00187"/>
    </source>
</evidence>
<proteinExistence type="inferred from homology"/>
<reference evidence="27 28" key="2">
    <citation type="journal article" date="2021" name="J. Hered.">
        <title>Feather Gene Expression Elucidates the Developmental Basis of Plumage Iridescence in African Starlings.</title>
        <authorList>
            <person name="Rubenstein D.R."/>
            <person name="Corvelo A."/>
            <person name="MacManes M.D."/>
            <person name="Maia R."/>
            <person name="Narzisi G."/>
            <person name="Rousaki A."/>
            <person name="Vandenabeele P."/>
            <person name="Shawkey M.D."/>
            <person name="Solomon J."/>
        </authorList>
    </citation>
    <scope>NUCLEOTIDE SEQUENCE [LARGE SCALE GENOMIC DNA]</scope>
    <source>
        <strain evidence="27">SS15</strain>
    </source>
</reference>
<dbReference type="SMART" id="SM01241">
    <property type="entry name" value="Integrin_b_cyt"/>
    <property type="match status" value="1"/>
</dbReference>
<comment type="caution">
    <text evidence="26">The sequence shown here is derived from an EMBL/GenBank/DDBJ whole genome shotgun (WGS) entry which is preliminary data.</text>
</comment>
<dbReference type="SMART" id="SM01242">
    <property type="entry name" value="Integrin_B_tail"/>
    <property type="match status" value="1"/>
</dbReference>
<dbReference type="InterPro" id="IPR032695">
    <property type="entry name" value="Integrin_dom_sf"/>
</dbReference>
<dbReference type="FunFam" id="3.40.50.410:FF:000002">
    <property type="entry name" value="Integrin beta"/>
    <property type="match status" value="1"/>
</dbReference>
<evidence type="ECO:0000256" key="18">
    <source>
        <dbReference type="ARBA" id="ARBA00059582"/>
    </source>
</evidence>
<evidence type="ECO:0000256" key="6">
    <source>
        <dbReference type="ARBA" id="ARBA00022723"/>
    </source>
</evidence>